<dbReference type="Gene3D" id="3.40.50.300">
    <property type="entry name" value="P-loop containing nucleotide triphosphate hydrolases"/>
    <property type="match status" value="2"/>
</dbReference>
<dbReference type="PANTHER" id="PTHR43788:SF8">
    <property type="entry name" value="DNA-BINDING PROTEIN SMUBP-2"/>
    <property type="match status" value="1"/>
</dbReference>
<dbReference type="AlphaFoldDB" id="A0A433UH23"/>
<evidence type="ECO:0000259" key="7">
    <source>
        <dbReference type="Pfam" id="PF13087"/>
    </source>
</evidence>
<evidence type="ECO:0000313" key="9">
    <source>
        <dbReference type="Proteomes" id="UP000271624"/>
    </source>
</evidence>
<evidence type="ECO:0000256" key="4">
    <source>
        <dbReference type="ARBA" id="ARBA00022806"/>
    </source>
</evidence>
<evidence type="ECO:0000256" key="5">
    <source>
        <dbReference type="ARBA" id="ARBA00022840"/>
    </source>
</evidence>
<evidence type="ECO:0000256" key="2">
    <source>
        <dbReference type="ARBA" id="ARBA00022741"/>
    </source>
</evidence>
<dbReference type="GO" id="GO:0043139">
    <property type="term" value="F:5'-3' DNA helicase activity"/>
    <property type="evidence" value="ECO:0007669"/>
    <property type="project" value="TreeGrafter"/>
</dbReference>
<dbReference type="InterPro" id="IPR041677">
    <property type="entry name" value="DNA2/NAM7_AAA_11"/>
</dbReference>
<dbReference type="InterPro" id="IPR050534">
    <property type="entry name" value="Coronavir_polyprotein_1ab"/>
</dbReference>
<sequence length="769" mass="87301">MAPYPITIIPKKILTNHQNITESLNSPTMNPQEDTFFWYYLEKYFPLQVKRGYSFGSYTPDFIYTDPVTGTYIDIELDEPYVYGKEEPTHFQGYDDKRNQLFINNGWAIIRFSEEQIVRYPDSCCKELAELITYLRTDESILEDFLNIPNLPPSPHWSYSEALNMAQNNYRDTYLSIDSNISSILKNIDNGQFIDTLKRFINVEVDTETRKTKERWQKPIHERVQEGYSIDKVEVIEVSGTKAWLRFSENISKFDKSDNLILSRGNPTDKEKFKCTIIEENDSEFLVGAAYGQSFDNLYPSEGWVLDAGIIDVRHLLIGALTKLANNPTKREQILGILNGAIKPSFNAKNLTSSQYLVDSNALPKQKEAFQRAFATDNYYLIQGPPGTGKTWLLAQIAVSLARLGQRVLITAFTHSAINNALQKIVQVTGYNKVIKIGAYDKTEGLSWNGDNVPNYEKFIRVPKELDTEGLIIGSTCYATCTKALENVNFDTVIFDESGQVTLPVAVVGMMAGKRYIFIGDHKQMPPVIVGRHGEQWVTRSVFETLFNHAPGTMLDVTHRMNAEINDFPSQCFYDGKLNPSPIAKQRCLQLKMAPTQHVDILDPAKPNIFVEVHHQNRGMRSPEEAKLIGAIVHEALVCGIKASEIAVVVPYRAQARLIRQQLQKTASEYGIAVLTSVLVDTVESMQGQERDIIIASLTTSDPIHAAQRAEFYFQLNRLNVAITRSRVKRIVVGSPIIFETEPKQKEHRSWVQCFKNFYLQSTILTHSL</sequence>
<keyword evidence="4" id="KW-0347">Helicase</keyword>
<dbReference type="EMBL" id="RSCL01000063">
    <property type="protein sequence ID" value="RUS93125.1"/>
    <property type="molecule type" value="Genomic_DNA"/>
</dbReference>
<dbReference type="RefSeq" id="WP_127087616.1">
    <property type="nucleotide sequence ID" value="NZ_RSCL01000063.1"/>
</dbReference>
<dbReference type="Gene3D" id="3.40.960.10">
    <property type="entry name" value="VSR Endonuclease"/>
    <property type="match status" value="1"/>
</dbReference>
<keyword evidence="9" id="KW-1185">Reference proteome</keyword>
<gene>
    <name evidence="8" type="ORF">DSM106972_097190</name>
</gene>
<evidence type="ECO:0000256" key="1">
    <source>
        <dbReference type="ARBA" id="ARBA00007913"/>
    </source>
</evidence>
<keyword evidence="5" id="KW-0067">ATP-binding</keyword>
<evidence type="ECO:0000313" key="8">
    <source>
        <dbReference type="EMBL" id="RUS93125.1"/>
    </source>
</evidence>
<dbReference type="GO" id="GO:0005524">
    <property type="term" value="F:ATP binding"/>
    <property type="evidence" value="ECO:0007669"/>
    <property type="project" value="UniProtKB-KW"/>
</dbReference>
<organism evidence="8 9">
    <name type="scientific">Dulcicalothrix desertica PCC 7102</name>
    <dbReference type="NCBI Taxonomy" id="232991"/>
    <lineage>
        <taxon>Bacteria</taxon>
        <taxon>Bacillati</taxon>
        <taxon>Cyanobacteriota</taxon>
        <taxon>Cyanophyceae</taxon>
        <taxon>Nostocales</taxon>
        <taxon>Calotrichaceae</taxon>
        <taxon>Dulcicalothrix</taxon>
    </lineage>
</organism>
<feature type="domain" description="DNA2/NAM7 helicase helicase" evidence="6">
    <location>
        <begin position="365"/>
        <end position="441"/>
    </location>
</feature>
<dbReference type="OrthoDB" id="570036at2"/>
<reference evidence="8" key="1">
    <citation type="submission" date="2018-12" db="EMBL/GenBank/DDBJ databases">
        <authorList>
            <person name="Will S."/>
            <person name="Neumann-Schaal M."/>
            <person name="Henke P."/>
        </authorList>
    </citation>
    <scope>NUCLEOTIDE SEQUENCE</scope>
    <source>
        <strain evidence="8">PCC 7102</strain>
    </source>
</reference>
<dbReference type="Proteomes" id="UP000271624">
    <property type="component" value="Unassembled WGS sequence"/>
</dbReference>
<protein>
    <recommendedName>
        <fullName evidence="10">DNA helicase</fullName>
    </recommendedName>
</protein>
<dbReference type="InterPro" id="IPR041679">
    <property type="entry name" value="DNA2/NAM7-like_C"/>
</dbReference>
<proteinExistence type="inferred from homology"/>
<comment type="similarity">
    <text evidence="1">Belongs to the DNA2/NAM7 helicase family.</text>
</comment>
<feature type="domain" description="DNA2/NAM7 helicase helicase" evidence="6">
    <location>
        <begin position="471"/>
        <end position="530"/>
    </location>
</feature>
<keyword evidence="3" id="KW-0378">Hydrolase</keyword>
<evidence type="ECO:0000259" key="6">
    <source>
        <dbReference type="Pfam" id="PF13086"/>
    </source>
</evidence>
<dbReference type="GO" id="GO:0016787">
    <property type="term" value="F:hydrolase activity"/>
    <property type="evidence" value="ECO:0007669"/>
    <property type="project" value="UniProtKB-KW"/>
</dbReference>
<accession>A0A433UH23</accession>
<dbReference type="PANTHER" id="PTHR43788">
    <property type="entry name" value="DNA2/NAM7 HELICASE FAMILY MEMBER"/>
    <property type="match status" value="1"/>
</dbReference>
<dbReference type="SUPFAM" id="SSF52540">
    <property type="entry name" value="P-loop containing nucleoside triphosphate hydrolases"/>
    <property type="match status" value="1"/>
</dbReference>
<dbReference type="Pfam" id="PF13086">
    <property type="entry name" value="AAA_11"/>
    <property type="match status" value="2"/>
</dbReference>
<evidence type="ECO:0000256" key="3">
    <source>
        <dbReference type="ARBA" id="ARBA00022801"/>
    </source>
</evidence>
<keyword evidence="2" id="KW-0547">Nucleotide-binding</keyword>
<dbReference type="Pfam" id="PF13087">
    <property type="entry name" value="AAA_12"/>
    <property type="match status" value="1"/>
</dbReference>
<evidence type="ECO:0008006" key="10">
    <source>
        <dbReference type="Google" id="ProtNLM"/>
    </source>
</evidence>
<dbReference type="CDD" id="cd18808">
    <property type="entry name" value="SF1_C_Upf1"/>
    <property type="match status" value="1"/>
</dbReference>
<reference evidence="8" key="2">
    <citation type="journal article" date="2019" name="Genome Biol. Evol.">
        <title>Day and night: Metabolic profiles and evolutionary relationships of six axenic non-marine cyanobacteria.</title>
        <authorList>
            <person name="Will S.E."/>
            <person name="Henke P."/>
            <person name="Boedeker C."/>
            <person name="Huang S."/>
            <person name="Brinkmann H."/>
            <person name="Rohde M."/>
            <person name="Jarek M."/>
            <person name="Friedl T."/>
            <person name="Seufert S."/>
            <person name="Schumacher M."/>
            <person name="Overmann J."/>
            <person name="Neumann-Schaal M."/>
            <person name="Petersen J."/>
        </authorList>
    </citation>
    <scope>NUCLEOTIDE SEQUENCE [LARGE SCALE GENOMIC DNA]</scope>
    <source>
        <strain evidence="8">PCC 7102</strain>
    </source>
</reference>
<feature type="domain" description="DNA2/NAM7 helicase-like C-terminal" evidence="7">
    <location>
        <begin position="539"/>
        <end position="735"/>
    </location>
</feature>
<name>A0A433UH23_9CYAN</name>
<comment type="caution">
    <text evidence="8">The sequence shown here is derived from an EMBL/GenBank/DDBJ whole genome shotgun (WGS) entry which is preliminary data.</text>
</comment>
<dbReference type="InterPro" id="IPR047187">
    <property type="entry name" value="SF1_C_Upf1"/>
</dbReference>
<dbReference type="InterPro" id="IPR027417">
    <property type="entry name" value="P-loop_NTPase"/>
</dbReference>